<keyword evidence="1" id="KW-0732">Signal</keyword>
<feature type="signal peptide" evidence="1">
    <location>
        <begin position="1"/>
        <end position="24"/>
    </location>
</feature>
<reference evidence="2 3" key="1">
    <citation type="journal article" date="2014" name="Genome Biol. Evol.">
        <title>The genome of the myxosporean Thelohanellus kitauei shows adaptations to nutrient acquisition within its fish host.</title>
        <authorList>
            <person name="Yang Y."/>
            <person name="Xiong J."/>
            <person name="Zhou Z."/>
            <person name="Huo F."/>
            <person name="Miao W."/>
            <person name="Ran C."/>
            <person name="Liu Y."/>
            <person name="Zhang J."/>
            <person name="Feng J."/>
            <person name="Wang M."/>
            <person name="Wang M."/>
            <person name="Wang L."/>
            <person name="Yao B."/>
        </authorList>
    </citation>
    <scope>NUCLEOTIDE SEQUENCE [LARGE SCALE GENOMIC DNA]</scope>
    <source>
        <strain evidence="2">Wuqing</strain>
    </source>
</reference>
<protein>
    <submittedName>
        <fullName evidence="2">Uncharacterized protein</fullName>
    </submittedName>
</protein>
<dbReference type="Proteomes" id="UP000031668">
    <property type="component" value="Unassembled WGS sequence"/>
</dbReference>
<dbReference type="EMBL" id="JWZT01001943">
    <property type="protein sequence ID" value="KII70865.1"/>
    <property type="molecule type" value="Genomic_DNA"/>
</dbReference>
<comment type="caution">
    <text evidence="2">The sequence shown here is derived from an EMBL/GenBank/DDBJ whole genome shotgun (WGS) entry which is preliminary data.</text>
</comment>
<proteinExistence type="predicted"/>
<organism evidence="2 3">
    <name type="scientific">Thelohanellus kitauei</name>
    <name type="common">Myxosporean</name>
    <dbReference type="NCBI Taxonomy" id="669202"/>
    <lineage>
        <taxon>Eukaryota</taxon>
        <taxon>Metazoa</taxon>
        <taxon>Cnidaria</taxon>
        <taxon>Myxozoa</taxon>
        <taxon>Myxosporea</taxon>
        <taxon>Bivalvulida</taxon>
        <taxon>Platysporina</taxon>
        <taxon>Myxobolidae</taxon>
        <taxon>Thelohanellus</taxon>
    </lineage>
</organism>
<accession>A0A0C2N3D7</accession>
<name>A0A0C2N3D7_THEKT</name>
<sequence length="237" mass="27781">MSRIGSIRLCIVLLMVIGSRFKNALTDVAQTRSITRDEATEMIKCFDDKKIKFCKRKPSVNEIKEFIVSSVDNIPRFQKIMLDNMISRIANQESLDQVIKPRMYEIIHYTMGISSLPESEYLYVYCTFKDAIDIVSKIYEMALSTYDELKNFVQKHPTTDLEINNIKAQASLLKKNLFTEIVESYDSAKIIFLPLMSHFVSVLFHHRFEWRDTKFQVINSEIMNIMYVIHSFQKIHP</sequence>
<keyword evidence="3" id="KW-1185">Reference proteome</keyword>
<evidence type="ECO:0000313" key="2">
    <source>
        <dbReference type="EMBL" id="KII70865.1"/>
    </source>
</evidence>
<dbReference type="AlphaFoldDB" id="A0A0C2N3D7"/>
<gene>
    <name evidence="2" type="ORF">RF11_14595</name>
</gene>
<evidence type="ECO:0000313" key="3">
    <source>
        <dbReference type="Proteomes" id="UP000031668"/>
    </source>
</evidence>
<feature type="chain" id="PRO_5002152762" evidence="1">
    <location>
        <begin position="25"/>
        <end position="237"/>
    </location>
</feature>
<evidence type="ECO:0000256" key="1">
    <source>
        <dbReference type="SAM" id="SignalP"/>
    </source>
</evidence>